<evidence type="ECO:0000313" key="5">
    <source>
        <dbReference type="Proteomes" id="UP000518887"/>
    </source>
</evidence>
<dbReference type="AlphaFoldDB" id="A0A7W8LMH3"/>
<keyword evidence="2" id="KW-0472">Membrane</keyword>
<dbReference type="Pfam" id="PF00211">
    <property type="entry name" value="Guanylate_cyc"/>
    <property type="match status" value="1"/>
</dbReference>
<keyword evidence="2" id="KW-0812">Transmembrane</keyword>
<dbReference type="InterPro" id="IPR029787">
    <property type="entry name" value="Nucleotide_cyclase"/>
</dbReference>
<keyword evidence="2" id="KW-1133">Transmembrane helix</keyword>
<dbReference type="InterPro" id="IPR003660">
    <property type="entry name" value="HAMP_dom"/>
</dbReference>
<dbReference type="EC" id="4.6.1.1" evidence="4"/>
<dbReference type="CDD" id="cd07302">
    <property type="entry name" value="CHD"/>
    <property type="match status" value="1"/>
</dbReference>
<feature type="domain" description="Guanylate cyclase" evidence="3">
    <location>
        <begin position="523"/>
        <end position="698"/>
    </location>
</feature>
<dbReference type="PANTHER" id="PTHR43081:SF1">
    <property type="entry name" value="ADENYLATE CYCLASE, TERMINAL-DIFFERENTIATION SPECIFIC"/>
    <property type="match status" value="1"/>
</dbReference>
<evidence type="ECO:0000313" key="4">
    <source>
        <dbReference type="EMBL" id="MBB5226504.1"/>
    </source>
</evidence>
<dbReference type="SUPFAM" id="SSF55073">
    <property type="entry name" value="Nucleotide cyclase"/>
    <property type="match status" value="1"/>
</dbReference>
<dbReference type="GO" id="GO:0016020">
    <property type="term" value="C:membrane"/>
    <property type="evidence" value="ECO:0007669"/>
    <property type="project" value="InterPro"/>
</dbReference>
<dbReference type="PROSITE" id="PS50125">
    <property type="entry name" value="GUANYLATE_CYCLASE_2"/>
    <property type="match status" value="1"/>
</dbReference>
<dbReference type="SMART" id="SM00044">
    <property type="entry name" value="CYCc"/>
    <property type="match status" value="1"/>
</dbReference>
<feature type="region of interest" description="Disordered" evidence="1">
    <location>
        <begin position="1"/>
        <end position="28"/>
    </location>
</feature>
<dbReference type="Gene3D" id="3.30.70.1230">
    <property type="entry name" value="Nucleotide cyclase"/>
    <property type="match status" value="1"/>
</dbReference>
<dbReference type="Pfam" id="PF00672">
    <property type="entry name" value="HAMP"/>
    <property type="match status" value="1"/>
</dbReference>
<evidence type="ECO:0000256" key="2">
    <source>
        <dbReference type="SAM" id="Phobius"/>
    </source>
</evidence>
<dbReference type="GO" id="GO:0006171">
    <property type="term" value="P:cAMP biosynthetic process"/>
    <property type="evidence" value="ECO:0007669"/>
    <property type="project" value="TreeGrafter"/>
</dbReference>
<sequence length="831" mass="92402">MTAAEKTLDYGDFVPAKKKNSPKIDESQGSFVRVNPNVTKLSIDGDKITLVSKLSPLPEKFEEPESLAQPEKPSEPVKIIGGDDFDFAEPDAFVPRRSDEIKKFLADDRRSLRLEKNAVQLLQKFEDKERSKEQKAARVKHPIGVKLVVIISFLLIVAVGGVTYAVSFFVTQDTRSNAEENNLAINSRTASDTENRINSAVSSVTMFLDLMTGAVKDDDSAKEIEKLFFDRNRDIVAVYYSRAADRGILLASNKFLVTHEIEKENVLSYIQQESESGEKARNGSFEILNATPFFNSPLISIFCPATSSSGDGFVTFLYSTEGIGESFASGSINQSFFVNNDGIALIHSDLEKMNSGVDLSSLKIVQEMLSSPSSNGQIPYKDENGDEYIGAFHKLGIGTGGVITVVKTSVILEGVKRITYRNICIMFAVVALAILIIYFFAKSLSKPLKALTEVVNEVNKGNFNTELFDDLKLKRKDEIGVLERSTKNEREILNMVSRLTNKGVTKAVITKKIDFDPHLKDITIFFSDIRGFTAISDGFKNRFGEHSAAEIIGFLNDYMSRMVTCINKTGGIVDKFEGDAIMAVWGVLRTDSLDWEKMNENSVTRLTMEEAHREYVKADALSAVTCCIAMRYSLMKYNKDAAAFTEAHKNDPLAKYKPHIRIGAGLNSGRATVGFMGSFDKMEFTSIGDSVNFASRAEASNKPCGTDILITQDTYDILKKDFIRCEENNFIIKPANIYNEIVVEKIPVEFEVKGKGKQHFYGVVNMPNFDIAKFFSTEKEEYEVDLDCERAVGPAGPKNLKEVRELLGIDTPDFEKVNLDAEENKIQVAAP</sequence>
<dbReference type="GO" id="GO:0035556">
    <property type="term" value="P:intracellular signal transduction"/>
    <property type="evidence" value="ECO:0007669"/>
    <property type="project" value="InterPro"/>
</dbReference>
<dbReference type="InterPro" id="IPR001054">
    <property type="entry name" value="A/G_cyclase"/>
</dbReference>
<dbReference type="CDD" id="cd18774">
    <property type="entry name" value="PDC2_HK_sensor"/>
    <property type="match status" value="1"/>
</dbReference>
<accession>A0A7W8LMH3</accession>
<dbReference type="Gene3D" id="3.30.450.20">
    <property type="entry name" value="PAS domain"/>
    <property type="match status" value="1"/>
</dbReference>
<proteinExistence type="predicted"/>
<organism evidence="4 5">
    <name type="scientific">Treponema ruminis</name>
    <dbReference type="NCBI Taxonomy" id="744515"/>
    <lineage>
        <taxon>Bacteria</taxon>
        <taxon>Pseudomonadati</taxon>
        <taxon>Spirochaetota</taxon>
        <taxon>Spirochaetia</taxon>
        <taxon>Spirochaetales</taxon>
        <taxon>Treponemataceae</taxon>
        <taxon>Treponema</taxon>
    </lineage>
</organism>
<dbReference type="CDD" id="cd06225">
    <property type="entry name" value="HAMP"/>
    <property type="match status" value="1"/>
</dbReference>
<dbReference type="PANTHER" id="PTHR43081">
    <property type="entry name" value="ADENYLATE CYCLASE, TERMINAL-DIFFERENTIATION SPECIFIC-RELATED"/>
    <property type="match status" value="1"/>
</dbReference>
<feature type="transmembrane region" description="Helical" evidence="2">
    <location>
        <begin position="147"/>
        <end position="170"/>
    </location>
</feature>
<protein>
    <submittedName>
        <fullName evidence="4">Adenylate cyclase</fullName>
        <ecNumber evidence="4">4.6.1.1</ecNumber>
    </submittedName>
</protein>
<dbReference type="InterPro" id="IPR050697">
    <property type="entry name" value="Adenylyl/Guanylyl_Cyclase_3/4"/>
</dbReference>
<evidence type="ECO:0000256" key="1">
    <source>
        <dbReference type="SAM" id="MobiDB-lite"/>
    </source>
</evidence>
<dbReference type="GO" id="GO:0004016">
    <property type="term" value="F:adenylate cyclase activity"/>
    <property type="evidence" value="ECO:0007669"/>
    <property type="project" value="UniProtKB-EC"/>
</dbReference>
<keyword evidence="4" id="KW-0456">Lyase</keyword>
<dbReference type="Proteomes" id="UP000518887">
    <property type="component" value="Unassembled WGS sequence"/>
</dbReference>
<dbReference type="Gene3D" id="1.10.8.500">
    <property type="entry name" value="HAMP domain in histidine kinase"/>
    <property type="match status" value="1"/>
</dbReference>
<dbReference type="RefSeq" id="WP_246462608.1">
    <property type="nucleotide sequence ID" value="NZ_CP031518.1"/>
</dbReference>
<keyword evidence="5" id="KW-1185">Reference proteome</keyword>
<evidence type="ECO:0000259" key="3">
    <source>
        <dbReference type="PROSITE" id="PS50125"/>
    </source>
</evidence>
<dbReference type="EMBL" id="JACHFQ010000005">
    <property type="protein sequence ID" value="MBB5226504.1"/>
    <property type="molecule type" value="Genomic_DNA"/>
</dbReference>
<reference evidence="4 5" key="1">
    <citation type="submission" date="2020-08" db="EMBL/GenBank/DDBJ databases">
        <title>Genomic Encyclopedia of Type Strains, Phase IV (KMG-IV): sequencing the most valuable type-strain genomes for metagenomic binning, comparative biology and taxonomic classification.</title>
        <authorList>
            <person name="Goeker M."/>
        </authorList>
    </citation>
    <scope>NUCLEOTIDE SEQUENCE [LARGE SCALE GENOMIC DNA]</scope>
    <source>
        <strain evidence="4 5">DSM 103462</strain>
    </source>
</reference>
<name>A0A7W8LMH3_9SPIR</name>
<feature type="transmembrane region" description="Helical" evidence="2">
    <location>
        <begin position="420"/>
        <end position="441"/>
    </location>
</feature>
<gene>
    <name evidence="4" type="ORF">HNP76_001877</name>
</gene>
<comment type="caution">
    <text evidence="4">The sequence shown here is derived from an EMBL/GenBank/DDBJ whole genome shotgun (WGS) entry which is preliminary data.</text>
</comment>